<name>A0AA36E9D9_LACSI</name>
<accession>A0AA36E9D9</accession>
<reference evidence="1" key="1">
    <citation type="submission" date="2023-04" db="EMBL/GenBank/DDBJ databases">
        <authorList>
            <person name="Vijverberg K."/>
            <person name="Xiong W."/>
            <person name="Schranz E."/>
        </authorList>
    </citation>
    <scope>NUCLEOTIDE SEQUENCE</scope>
</reference>
<keyword evidence="2" id="KW-1185">Reference proteome</keyword>
<sequence>MVSRMSGMLRDTKSRILEKVDQNDQTTELRINSFNSKYVGAVKELTNVQKERHTLFVMDVKKLREDVNLNLQELCDDMVRELTVFQNDYATLHNKVDIICDAVTKYVMLYKSLSPQITQLSTSDNQQLGEVI</sequence>
<dbReference type="EMBL" id="OX465081">
    <property type="protein sequence ID" value="CAI9285985.1"/>
    <property type="molecule type" value="Genomic_DNA"/>
</dbReference>
<protein>
    <submittedName>
        <fullName evidence="1">Uncharacterized protein</fullName>
    </submittedName>
</protein>
<evidence type="ECO:0000313" key="2">
    <source>
        <dbReference type="Proteomes" id="UP001177003"/>
    </source>
</evidence>
<gene>
    <name evidence="1" type="ORF">LSALG_LOCUS25426</name>
</gene>
<dbReference type="Proteomes" id="UP001177003">
    <property type="component" value="Chromosome 5"/>
</dbReference>
<proteinExistence type="predicted"/>
<dbReference type="AlphaFoldDB" id="A0AA36E9D9"/>
<evidence type="ECO:0000313" key="1">
    <source>
        <dbReference type="EMBL" id="CAI9285985.1"/>
    </source>
</evidence>
<organism evidence="1 2">
    <name type="scientific">Lactuca saligna</name>
    <name type="common">Willowleaf lettuce</name>
    <dbReference type="NCBI Taxonomy" id="75948"/>
    <lineage>
        <taxon>Eukaryota</taxon>
        <taxon>Viridiplantae</taxon>
        <taxon>Streptophyta</taxon>
        <taxon>Embryophyta</taxon>
        <taxon>Tracheophyta</taxon>
        <taxon>Spermatophyta</taxon>
        <taxon>Magnoliopsida</taxon>
        <taxon>eudicotyledons</taxon>
        <taxon>Gunneridae</taxon>
        <taxon>Pentapetalae</taxon>
        <taxon>asterids</taxon>
        <taxon>campanulids</taxon>
        <taxon>Asterales</taxon>
        <taxon>Asteraceae</taxon>
        <taxon>Cichorioideae</taxon>
        <taxon>Cichorieae</taxon>
        <taxon>Lactucinae</taxon>
        <taxon>Lactuca</taxon>
    </lineage>
</organism>